<feature type="domain" description="DNA binding HTH" evidence="4">
    <location>
        <begin position="21"/>
        <end position="61"/>
    </location>
</feature>
<evidence type="ECO:0000313" key="6">
    <source>
        <dbReference type="Proteomes" id="UP000029085"/>
    </source>
</evidence>
<dbReference type="GO" id="GO:0043565">
    <property type="term" value="F:sequence-specific DNA binding"/>
    <property type="evidence" value="ECO:0007669"/>
    <property type="project" value="InterPro"/>
</dbReference>
<dbReference type="Proteomes" id="UP000029085">
    <property type="component" value="Unassembled WGS sequence"/>
</dbReference>
<gene>
    <name evidence="5" type="ORF">N788_09945</name>
</gene>
<dbReference type="PIRSF" id="PIRSF002097">
    <property type="entry name" value="DNA-binding_Fis"/>
    <property type="match status" value="1"/>
</dbReference>
<accession>A0A087MKA8</accession>
<dbReference type="PANTHER" id="PTHR47918">
    <property type="entry name" value="DNA-BINDING PROTEIN FIS"/>
    <property type="match status" value="1"/>
</dbReference>
<dbReference type="Pfam" id="PF02954">
    <property type="entry name" value="HTH_8"/>
    <property type="match status" value="1"/>
</dbReference>
<protein>
    <recommendedName>
        <fullName evidence="3">Putative Fis-like DNA-binding protein</fullName>
    </recommendedName>
</protein>
<keyword evidence="6" id="KW-1185">Reference proteome</keyword>
<reference evidence="6" key="1">
    <citation type="submission" date="2013-08" db="EMBL/GenBank/DDBJ databases">
        <title>Genome sequencing of Arenimonas donghaensis.</title>
        <authorList>
            <person name="Chen F."/>
            <person name="Wang G."/>
        </authorList>
    </citation>
    <scope>NUCLEOTIDE SEQUENCE [LARGE SCALE GENOMIC DNA]</scope>
    <source>
        <strain evidence="6">HO3-R19</strain>
    </source>
</reference>
<dbReference type="PANTHER" id="PTHR47918:SF1">
    <property type="entry name" value="DNA-BINDING PROTEIN FIS"/>
    <property type="match status" value="1"/>
</dbReference>
<dbReference type="InterPro" id="IPR002197">
    <property type="entry name" value="HTH_Fis"/>
</dbReference>
<reference evidence="5 6" key="2">
    <citation type="journal article" date="2015" name="Stand. Genomic Sci.">
        <title>High quality draft genomic sequence of Arenimonas donghaensis DSM 18148(T).</title>
        <authorList>
            <person name="Chen F."/>
            <person name="Wang H."/>
            <person name="Cao Y."/>
            <person name="Li X."/>
            <person name="Wang G."/>
        </authorList>
    </citation>
    <scope>NUCLEOTIDE SEQUENCE [LARGE SCALE GENOMIC DNA]</scope>
    <source>
        <strain evidence="5 6">HO3-R19</strain>
    </source>
</reference>
<comment type="similarity">
    <text evidence="1">Belongs to the transcriptional regulatory Fis family.</text>
</comment>
<dbReference type="GO" id="GO:0006355">
    <property type="term" value="P:regulation of DNA-templated transcription"/>
    <property type="evidence" value="ECO:0007669"/>
    <property type="project" value="InterPro"/>
</dbReference>
<evidence type="ECO:0000259" key="4">
    <source>
        <dbReference type="Pfam" id="PF02954"/>
    </source>
</evidence>
<sequence>MRRYLHDFNGCDPDDLYDVVLREIELPLFAEVMRHCDGNQSRAAACLGINRATLRKKLKAYGLA</sequence>
<proteinExistence type="inferred from homology"/>
<comment type="caution">
    <text evidence="5">The sequence shown here is derived from an EMBL/GenBank/DDBJ whole genome shotgun (WGS) entry which is preliminary data.</text>
</comment>
<dbReference type="SUPFAM" id="SSF46689">
    <property type="entry name" value="Homeodomain-like"/>
    <property type="match status" value="1"/>
</dbReference>
<dbReference type="AlphaFoldDB" id="A0A087MKA8"/>
<dbReference type="InterPro" id="IPR005412">
    <property type="entry name" value="Fis_DNA-bd"/>
</dbReference>
<evidence type="ECO:0000313" key="5">
    <source>
        <dbReference type="EMBL" id="KFL37311.1"/>
    </source>
</evidence>
<organism evidence="5 6">
    <name type="scientific">Arenimonas donghaensis DSM 18148 = HO3-R19</name>
    <dbReference type="NCBI Taxonomy" id="1121014"/>
    <lineage>
        <taxon>Bacteria</taxon>
        <taxon>Pseudomonadati</taxon>
        <taxon>Pseudomonadota</taxon>
        <taxon>Gammaproteobacteria</taxon>
        <taxon>Lysobacterales</taxon>
        <taxon>Lysobacteraceae</taxon>
        <taxon>Arenimonas</taxon>
    </lineage>
</organism>
<evidence type="ECO:0000256" key="1">
    <source>
        <dbReference type="ARBA" id="ARBA00008559"/>
    </source>
</evidence>
<evidence type="ECO:0000256" key="2">
    <source>
        <dbReference type="ARBA" id="ARBA00023125"/>
    </source>
</evidence>
<evidence type="ECO:0000256" key="3">
    <source>
        <dbReference type="ARBA" id="ARBA00029540"/>
    </source>
</evidence>
<dbReference type="EMBL" id="AVCJ01000004">
    <property type="protein sequence ID" value="KFL37311.1"/>
    <property type="molecule type" value="Genomic_DNA"/>
</dbReference>
<dbReference type="PRINTS" id="PR01590">
    <property type="entry name" value="HTHFIS"/>
</dbReference>
<name>A0A087MKA8_9GAMM</name>
<dbReference type="InterPro" id="IPR009057">
    <property type="entry name" value="Homeodomain-like_sf"/>
</dbReference>
<keyword evidence="2" id="KW-0238">DNA-binding</keyword>
<dbReference type="STRING" id="1121014.N788_09945"/>
<dbReference type="PATRIC" id="fig|1121014.3.peg.746"/>
<dbReference type="InterPro" id="IPR050207">
    <property type="entry name" value="Trans_regulatory_Fis"/>
</dbReference>
<dbReference type="Gene3D" id="1.10.10.60">
    <property type="entry name" value="Homeodomain-like"/>
    <property type="match status" value="1"/>
</dbReference>